<dbReference type="GO" id="GO:0005524">
    <property type="term" value="F:ATP binding"/>
    <property type="evidence" value="ECO:0007669"/>
    <property type="project" value="InterPro"/>
</dbReference>
<evidence type="ECO:0000259" key="1">
    <source>
        <dbReference type="Pfam" id="PF07726"/>
    </source>
</evidence>
<name>A0A381UXZ2_9ZZZZ</name>
<dbReference type="EMBL" id="UINC01007287">
    <property type="protein sequence ID" value="SVA32478.1"/>
    <property type="molecule type" value="Genomic_DNA"/>
</dbReference>
<dbReference type="InterPro" id="IPR011703">
    <property type="entry name" value="ATPase_AAA-3"/>
</dbReference>
<protein>
    <recommendedName>
        <fullName evidence="1">ATPase AAA-3 domain-containing protein</fullName>
    </recommendedName>
</protein>
<dbReference type="CDD" id="cd00009">
    <property type="entry name" value="AAA"/>
    <property type="match status" value="1"/>
</dbReference>
<dbReference type="Gene3D" id="3.40.50.300">
    <property type="entry name" value="P-loop containing nucleotide triphosphate hydrolases"/>
    <property type="match status" value="1"/>
</dbReference>
<evidence type="ECO:0000313" key="2">
    <source>
        <dbReference type="EMBL" id="SVA32478.1"/>
    </source>
</evidence>
<organism evidence="2">
    <name type="scientific">marine metagenome</name>
    <dbReference type="NCBI Taxonomy" id="408172"/>
    <lineage>
        <taxon>unclassified sequences</taxon>
        <taxon>metagenomes</taxon>
        <taxon>ecological metagenomes</taxon>
    </lineage>
</organism>
<dbReference type="Pfam" id="PF07726">
    <property type="entry name" value="AAA_3"/>
    <property type="match status" value="1"/>
</dbReference>
<sequence>MAMQVTETRTVNINEANRLVRRAIKRKRPVMIWGAPGIGKSDLVAQLAKALDRVLIDIRLPLWEPTDIKGMPYYNSKTGKMEWSVPAEFPTDPKSTAIIFLDEINGAAPSVQAAAYQLILNRRVGQYVLPENVVIIAAGNRETDKGVTYRMPKPLANRFVHMELRVDFACWQNWAIQNKIHPDVVGYLNFSKKDLYDFDATSDSKAFATPRSWQFVSELVEDQEDDVDLGETLETDMVAGCVGEGIAIKFKTHRDMRGKLPNPSDILAGKVTNLPECEVSAQYSLTTSMCYELKEAADRFEKHNQMDKFHGMAENFLGFLMDNFNTEMVIYGARLALKNYGLPFDHKKLKNFGKFFERFGKLIIDA</sequence>
<dbReference type="SUPFAM" id="SSF52540">
    <property type="entry name" value="P-loop containing nucleoside triphosphate hydrolases"/>
    <property type="match status" value="1"/>
</dbReference>
<dbReference type="GO" id="GO:0016887">
    <property type="term" value="F:ATP hydrolysis activity"/>
    <property type="evidence" value="ECO:0007669"/>
    <property type="project" value="InterPro"/>
</dbReference>
<proteinExistence type="predicted"/>
<reference evidence="2" key="1">
    <citation type="submission" date="2018-05" db="EMBL/GenBank/DDBJ databases">
        <authorList>
            <person name="Lanie J.A."/>
            <person name="Ng W.-L."/>
            <person name="Kazmierczak K.M."/>
            <person name="Andrzejewski T.M."/>
            <person name="Davidsen T.M."/>
            <person name="Wayne K.J."/>
            <person name="Tettelin H."/>
            <person name="Glass J.I."/>
            <person name="Rusch D."/>
            <person name="Podicherti R."/>
            <person name="Tsui H.-C.T."/>
            <person name="Winkler M.E."/>
        </authorList>
    </citation>
    <scope>NUCLEOTIDE SEQUENCE</scope>
</reference>
<dbReference type="AlphaFoldDB" id="A0A381UXZ2"/>
<feature type="domain" description="ATPase AAA-3" evidence="1">
    <location>
        <begin position="30"/>
        <end position="160"/>
    </location>
</feature>
<dbReference type="InterPro" id="IPR027417">
    <property type="entry name" value="P-loop_NTPase"/>
</dbReference>
<gene>
    <name evidence="2" type="ORF">METZ01_LOCUS85332</name>
</gene>
<accession>A0A381UXZ2</accession>